<organism evidence="4 5">
    <name type="scientific">Oricola cellulosilytica</name>
    <dbReference type="NCBI Taxonomy" id="1429082"/>
    <lineage>
        <taxon>Bacteria</taxon>
        <taxon>Pseudomonadati</taxon>
        <taxon>Pseudomonadota</taxon>
        <taxon>Alphaproteobacteria</taxon>
        <taxon>Hyphomicrobiales</taxon>
        <taxon>Ahrensiaceae</taxon>
        <taxon>Oricola</taxon>
    </lineage>
</organism>
<reference evidence="4 5" key="1">
    <citation type="journal article" date="2015" name="Antonie Van Leeuwenhoek">
        <title>Oricola cellulosilytica gen. nov., sp. nov., a cellulose-degrading bacterium of the family Phyllobacteriaceae isolated from surface seashore water, and emended descriptions of Mesorhizobium loti and Phyllobacterium myrsinacearum.</title>
        <authorList>
            <person name="Hameed A."/>
            <person name="Shahina M."/>
            <person name="Lai W.A."/>
            <person name="Lin S.Y."/>
            <person name="Young L.S."/>
            <person name="Liu Y.C."/>
            <person name="Hsu Y.H."/>
            <person name="Young C.C."/>
        </authorList>
    </citation>
    <scope>NUCLEOTIDE SEQUENCE [LARGE SCALE GENOMIC DNA]</scope>
    <source>
        <strain evidence="4 5">KCTC 52183</strain>
    </source>
</reference>
<name>A0A4R0PF50_9HYPH</name>
<evidence type="ECO:0000313" key="4">
    <source>
        <dbReference type="EMBL" id="TCD15015.1"/>
    </source>
</evidence>
<dbReference type="EMBL" id="SJST01000002">
    <property type="protein sequence ID" value="TCD15015.1"/>
    <property type="molecule type" value="Genomic_DNA"/>
</dbReference>
<sequence>MKISKLAAAAAILGAAAPAHADPGHVADIAGHSHWIALAAASAAAAIGVFVFGKKRSAAKEAEDGEAAEADAVDSDTQAKA</sequence>
<evidence type="ECO:0000256" key="3">
    <source>
        <dbReference type="SAM" id="SignalP"/>
    </source>
</evidence>
<evidence type="ECO:0000256" key="1">
    <source>
        <dbReference type="SAM" id="MobiDB-lite"/>
    </source>
</evidence>
<keyword evidence="2" id="KW-1133">Transmembrane helix</keyword>
<feature type="compositionally biased region" description="Acidic residues" evidence="1">
    <location>
        <begin position="63"/>
        <end position="74"/>
    </location>
</feature>
<dbReference type="InterPro" id="IPR046619">
    <property type="entry name" value="DUF6732"/>
</dbReference>
<keyword evidence="3" id="KW-0732">Signal</keyword>
<dbReference type="Pfam" id="PF20506">
    <property type="entry name" value="DUF6732"/>
    <property type="match status" value="1"/>
</dbReference>
<gene>
    <name evidence="4" type="ORF">E0D97_05560</name>
</gene>
<feature type="region of interest" description="Disordered" evidence="1">
    <location>
        <begin position="60"/>
        <end position="81"/>
    </location>
</feature>
<dbReference type="RefSeq" id="WP_131566455.1">
    <property type="nucleotide sequence ID" value="NZ_JAINFK010000003.1"/>
</dbReference>
<dbReference type="Proteomes" id="UP000291301">
    <property type="component" value="Unassembled WGS sequence"/>
</dbReference>
<proteinExistence type="predicted"/>
<dbReference type="AlphaFoldDB" id="A0A4R0PF50"/>
<evidence type="ECO:0000256" key="2">
    <source>
        <dbReference type="SAM" id="Phobius"/>
    </source>
</evidence>
<keyword evidence="2" id="KW-0812">Transmembrane</keyword>
<keyword evidence="2" id="KW-0472">Membrane</keyword>
<evidence type="ECO:0000313" key="5">
    <source>
        <dbReference type="Proteomes" id="UP000291301"/>
    </source>
</evidence>
<protein>
    <recommendedName>
        <fullName evidence="6">LPXTG cell wall anchor domain-containing protein</fullName>
    </recommendedName>
</protein>
<accession>A0A4R0PF50</accession>
<feature type="transmembrane region" description="Helical" evidence="2">
    <location>
        <begin position="31"/>
        <end position="52"/>
    </location>
</feature>
<evidence type="ECO:0008006" key="6">
    <source>
        <dbReference type="Google" id="ProtNLM"/>
    </source>
</evidence>
<feature type="chain" id="PRO_5020558076" description="LPXTG cell wall anchor domain-containing protein" evidence="3">
    <location>
        <begin position="22"/>
        <end position="81"/>
    </location>
</feature>
<feature type="signal peptide" evidence="3">
    <location>
        <begin position="1"/>
        <end position="21"/>
    </location>
</feature>
<comment type="caution">
    <text evidence="4">The sequence shown here is derived from an EMBL/GenBank/DDBJ whole genome shotgun (WGS) entry which is preliminary data.</text>
</comment>
<keyword evidence="5" id="KW-1185">Reference proteome</keyword>